<protein>
    <submittedName>
        <fullName evidence="2">FecR protein</fullName>
    </submittedName>
</protein>
<proteinExistence type="predicted"/>
<reference evidence="2" key="1">
    <citation type="submission" date="2021-04" db="EMBL/GenBank/DDBJ databases">
        <title>Love, betrayal, and metabolite control by cyanobacterial epibionts regulating niche colonisation.</title>
        <authorList>
            <person name="Subhasish S."/>
            <person name="Urajova P."/>
            <person name="Bulzu P.-A."/>
            <person name="Mares J."/>
            <person name="Konert G."/>
            <person name="Manoel J.C."/>
            <person name="Macho M."/>
            <person name="Ewe D."/>
            <person name="Kuzma M."/>
            <person name="Hrouzek P."/>
            <person name="Masojidek J."/>
            <person name="Ghai R."/>
            <person name="Saurav K."/>
        </authorList>
    </citation>
    <scope>NUCLEOTIDE SEQUENCE</scope>
</reference>
<dbReference type="InterPro" id="IPR012373">
    <property type="entry name" value="Ferrdict_sens_TM"/>
</dbReference>
<organism evidence="2">
    <name type="scientific">uncultured Sphingobium sp</name>
    <dbReference type="NCBI Taxonomy" id="316087"/>
    <lineage>
        <taxon>Bacteria</taxon>
        <taxon>Pseudomonadati</taxon>
        <taxon>Pseudomonadota</taxon>
        <taxon>Alphaproteobacteria</taxon>
        <taxon>Sphingomonadales</taxon>
        <taxon>Sphingomonadaceae</taxon>
        <taxon>Sphingobium</taxon>
        <taxon>environmental samples</taxon>
    </lineage>
</organism>
<dbReference type="Pfam" id="PF04773">
    <property type="entry name" value="FecR"/>
    <property type="match status" value="1"/>
</dbReference>
<dbReference type="InterPro" id="IPR006860">
    <property type="entry name" value="FecR"/>
</dbReference>
<sequence length="362" mass="39551">MTEEPWPDGIEPSKVVIEASAWASRFMDDASETNLTALKAWYDTSRENREAFATVMFSTPMASNVREQIEQALGQSFPSAHKPTARIIPIEAGRTSEPRGEGRPHQSIRPGSRRVLKIGVTTAACAAVLALAISVAPPPISLSIFSSAEAQVYRTGHGDIRSFDLADGSNLTLDTDSRVKVIFDSARRHAQIEEGRARFVVKGDERPFTIDAGTGRVVTNDGTLDVAVGRDRRVDLQLLAGAADLREGKEGSDHVARMLTVDQSVTYSADAFEPRPVAAPIRDTRNWPEGWVDYRTIPLADLISEANRYAKTPIIIDDPALASRGVTGRFRLTDTDSFVKRVAELCALKVTKKADGIHLSRK</sequence>
<dbReference type="GO" id="GO:0016989">
    <property type="term" value="F:sigma factor antagonist activity"/>
    <property type="evidence" value="ECO:0007669"/>
    <property type="project" value="TreeGrafter"/>
</dbReference>
<evidence type="ECO:0000313" key="2">
    <source>
        <dbReference type="EMBL" id="QXY08336.1"/>
    </source>
</evidence>
<evidence type="ECO:0000259" key="1">
    <source>
        <dbReference type="Pfam" id="PF04773"/>
    </source>
</evidence>
<dbReference type="AlphaFoldDB" id="A0A8F8AI06"/>
<dbReference type="PANTHER" id="PTHR30273:SF2">
    <property type="entry name" value="PROTEIN FECR"/>
    <property type="match status" value="1"/>
</dbReference>
<dbReference type="Gene3D" id="2.60.120.1440">
    <property type="match status" value="1"/>
</dbReference>
<feature type="domain" description="FecR protein" evidence="1">
    <location>
        <begin position="152"/>
        <end position="243"/>
    </location>
</feature>
<accession>A0A8F8AI06</accession>
<dbReference type="PIRSF" id="PIRSF018266">
    <property type="entry name" value="FecR"/>
    <property type="match status" value="1"/>
</dbReference>
<dbReference type="PANTHER" id="PTHR30273">
    <property type="entry name" value="PERIPLASMIC SIGNAL SENSOR AND SIGMA FACTOR ACTIVATOR FECR-RELATED"/>
    <property type="match status" value="1"/>
</dbReference>
<name>A0A8F8AI06_9SPHN</name>
<dbReference type="EMBL" id="MW857570">
    <property type="protein sequence ID" value="QXY08336.1"/>
    <property type="molecule type" value="Genomic_DNA"/>
</dbReference>